<gene>
    <name evidence="1" type="ORF">D6_0103</name>
</gene>
<accession>A0A514TW89</accession>
<evidence type="ECO:0000313" key="1">
    <source>
        <dbReference type="EMBL" id="QDJ97263.1"/>
    </source>
</evidence>
<sequence length="575" mass="66044">MDPQLLKLSRNAFNQDLVDGIHMKQLNGSGLNYLEDCFRTILKPLAAKGYVFEGLERVDPIDFYNAITRPGSATGGGSSGTKEFEIAKNSFIGVRMKNHFIDPKTGQREALKEPLFFIAYTNRHGDVYTRNSLYGMQYVLAERGPSVDGAREKRVFVRVTGYKFNVTRELHTFSRLHLTERGLHSSSTNVTLPANRFYAAKQDRSLKNRKKVPIPLLSWYLFGKYGFSHCMSEFAECEYILDTTDSLVERCRGEDGWEIYENNGTVNPKVMPRPRGAERQEYEPAIAIRNKRGGEVSNLALQYVGGLLFMLSVFPYESDIGAIDEIDYWRYIVGRCSINLPANAKKDDYLCQMDEHFTSVEEYFDDHTLNRYASVGIQVKDTYEFLNYLMTDYSNLIKTYDPANMLHKELSSMEFLMDNMIEVANNFKYRIKNKANIAPRYINRELDTHFRLFNIDKSIRENNVCLEQTGTDNPFIDYGLGIILQTRASVGRAAGRKGDDFDPNHPGSVIHESQPFVCSYQCASKPSPDARGMLHPRVFLQGGKYTALRPEHRDLYEHVRRRLNQRQHTNEAHNE</sequence>
<evidence type="ECO:0000313" key="2">
    <source>
        <dbReference type="Proteomes" id="UP000317575"/>
    </source>
</evidence>
<name>A0A514TW89_9CAUD</name>
<keyword evidence="2" id="KW-1185">Reference proteome</keyword>
<organism evidence="1 2">
    <name type="scientific">Aeromonas phage D6</name>
    <dbReference type="NCBI Taxonomy" id="2593322"/>
    <lineage>
        <taxon>Viruses</taxon>
        <taxon>Duplodnaviria</taxon>
        <taxon>Heunggongvirae</taxon>
        <taxon>Uroviricota</taxon>
        <taxon>Caudoviricetes</taxon>
        <taxon>Chimalliviridae</taxon>
        <taxon>Ludhianavirus</taxon>
        <taxon>Ludhianavirus D6</taxon>
    </lineage>
</organism>
<proteinExistence type="predicted"/>
<protein>
    <submittedName>
        <fullName evidence="1">Uncharacterized protein</fullName>
    </submittedName>
</protein>
<reference evidence="1" key="1">
    <citation type="submission" date="2019-06" db="EMBL/GenBank/DDBJ databases">
        <title>Complete genome sequence of Aeromonas hydrophila bacteriophage D6.</title>
        <authorList>
            <person name="Rai S."/>
            <person name="Tyagi A."/>
            <person name="Kumar N."/>
            <person name="Singh N."/>
        </authorList>
    </citation>
    <scope>NUCLEOTIDE SEQUENCE [LARGE SCALE GENOMIC DNA]</scope>
</reference>
<dbReference type="EMBL" id="MN131137">
    <property type="protein sequence ID" value="QDJ97263.1"/>
    <property type="molecule type" value="Genomic_DNA"/>
</dbReference>
<dbReference type="Proteomes" id="UP000317575">
    <property type="component" value="Segment"/>
</dbReference>